<evidence type="ECO:0000256" key="5">
    <source>
        <dbReference type="ARBA" id="ARBA00023096"/>
    </source>
</evidence>
<reference evidence="9 10" key="1">
    <citation type="submission" date="2019-09" db="EMBL/GenBank/DDBJ databases">
        <title>Isolation and complete genome sequencing of Methylocystis species.</title>
        <authorList>
            <person name="Rumah B.L."/>
            <person name="Stead C.E."/>
            <person name="Stevens B.C."/>
            <person name="Minton N.P."/>
            <person name="Grosse-Honebrink A."/>
            <person name="Zhang Y."/>
        </authorList>
    </citation>
    <scope>NUCLEOTIDE SEQUENCE [LARGE SCALE GENOMIC DNA]</scope>
    <source>
        <strain evidence="9 10">BRCS2</strain>
    </source>
</reference>
<dbReference type="RefSeq" id="WP_040578767.1">
    <property type="nucleotide sequence ID" value="NZ_CP044331.1"/>
</dbReference>
<feature type="binding site" evidence="6">
    <location>
        <position position="87"/>
    </location>
    <ligand>
        <name>FMN</name>
        <dbReference type="ChEBI" id="CHEBI:58210"/>
    </ligand>
</feature>
<evidence type="ECO:0000256" key="2">
    <source>
        <dbReference type="ARBA" id="ARBA00022630"/>
    </source>
</evidence>
<dbReference type="InterPro" id="IPR011576">
    <property type="entry name" value="Pyridox_Oxase_N"/>
</dbReference>
<keyword evidence="3 6" id="KW-0288">FMN</keyword>
<feature type="binding site" evidence="6">
    <location>
        <position position="200"/>
    </location>
    <ligand>
        <name>FMN</name>
        <dbReference type="ChEBI" id="CHEBI:58210"/>
    </ligand>
</feature>
<keyword evidence="4 9" id="KW-0560">Oxidoreductase</keyword>
<dbReference type="NCBIfam" id="NF004231">
    <property type="entry name" value="PRK05679.1"/>
    <property type="match status" value="1"/>
</dbReference>
<dbReference type="GO" id="GO:0010181">
    <property type="term" value="F:FMN binding"/>
    <property type="evidence" value="ECO:0007669"/>
    <property type="project" value="InterPro"/>
</dbReference>
<evidence type="ECO:0000259" key="8">
    <source>
        <dbReference type="Pfam" id="PF10590"/>
    </source>
</evidence>
<evidence type="ECO:0000313" key="10">
    <source>
        <dbReference type="Proteomes" id="UP000422569"/>
    </source>
</evidence>
<dbReference type="Pfam" id="PF01243">
    <property type="entry name" value="PNPOx_N"/>
    <property type="match status" value="1"/>
</dbReference>
<keyword evidence="5" id="KW-0664">Pyridoxine biosynthesis</keyword>
<dbReference type="GO" id="GO:0004733">
    <property type="term" value="F:pyridoxamine phosphate oxidase activity"/>
    <property type="evidence" value="ECO:0007669"/>
    <property type="project" value="UniProtKB-EC"/>
</dbReference>
<sequence>MTKIMNTLRELKVLQGPFLPFNMEDVPDDPKDLFLHWLEIAIAQGVPEPHAMTLSTADADGFPDARVLILKNLDHAGFHFAISSASRKGRQLSVRPQAALTFYWQKLARQVRVRGPVVDLGPKVGGADFAARPVGSRAAAMLGRQSEVLSEDAELDAALAESLRRVEAEPAAVSDLWRVYAVRIDEIEFWQGAASRRHERLRYRREGDAFHRERLWP</sequence>
<feature type="binding site" evidence="6">
    <location>
        <position position="110"/>
    </location>
    <ligand>
        <name>FMN</name>
        <dbReference type="ChEBI" id="CHEBI:58210"/>
    </ligand>
</feature>
<organism evidence="9 10">
    <name type="scientific">Methylocystis parvus</name>
    <dbReference type="NCBI Taxonomy" id="134"/>
    <lineage>
        <taxon>Bacteria</taxon>
        <taxon>Pseudomonadati</taxon>
        <taxon>Pseudomonadota</taxon>
        <taxon>Alphaproteobacteria</taxon>
        <taxon>Hyphomicrobiales</taxon>
        <taxon>Methylocystaceae</taxon>
        <taxon>Methylocystis</taxon>
    </lineage>
</organism>
<dbReference type="EMBL" id="CP044331">
    <property type="protein sequence ID" value="QGM98341.1"/>
    <property type="molecule type" value="Genomic_DNA"/>
</dbReference>
<evidence type="ECO:0000256" key="6">
    <source>
        <dbReference type="PIRSR" id="PIRSR000190-2"/>
    </source>
</evidence>
<protein>
    <submittedName>
        <fullName evidence="9">Pyridoxamine 5'-phosphate oxidase</fullName>
        <ecNumber evidence="9">1.4.3.5</ecNumber>
    </submittedName>
</protein>
<dbReference type="InterPro" id="IPR012349">
    <property type="entry name" value="Split_barrel_FMN-bd"/>
</dbReference>
<feature type="domain" description="Pyridoxine 5'-phosphate oxidase dimerisation C-terminal" evidence="8">
    <location>
        <begin position="177"/>
        <end position="217"/>
    </location>
</feature>
<feature type="domain" description="Pyridoxamine 5'-phosphate oxidase N-terminal" evidence="7">
    <location>
        <begin position="40"/>
        <end position="153"/>
    </location>
</feature>
<name>A0A6B8M627_9HYPH</name>
<proteinExistence type="inferred from homology"/>
<feature type="binding site" evidence="6">
    <location>
        <position position="88"/>
    </location>
    <ligand>
        <name>FMN</name>
        <dbReference type="ChEBI" id="CHEBI:58210"/>
    </ligand>
</feature>
<dbReference type="InterPro" id="IPR000659">
    <property type="entry name" value="Pyridox_Oxase"/>
</dbReference>
<evidence type="ECO:0000256" key="1">
    <source>
        <dbReference type="ARBA" id="ARBA00007301"/>
    </source>
</evidence>
<feature type="binding site" evidence="6">
    <location>
        <position position="190"/>
    </location>
    <ligand>
        <name>FMN</name>
        <dbReference type="ChEBI" id="CHEBI:58210"/>
    </ligand>
</feature>
<evidence type="ECO:0000256" key="4">
    <source>
        <dbReference type="ARBA" id="ARBA00023002"/>
    </source>
</evidence>
<keyword evidence="10" id="KW-1185">Reference proteome</keyword>
<evidence type="ECO:0000259" key="7">
    <source>
        <dbReference type="Pfam" id="PF01243"/>
    </source>
</evidence>
<dbReference type="PIRSF" id="PIRSF000190">
    <property type="entry name" value="Pyd_amn-ph_oxd"/>
    <property type="match status" value="1"/>
</dbReference>
<dbReference type="Gene3D" id="2.30.110.10">
    <property type="entry name" value="Electron Transport, Fmn-binding Protein, Chain A"/>
    <property type="match status" value="1"/>
</dbReference>
<evidence type="ECO:0000313" key="9">
    <source>
        <dbReference type="EMBL" id="QGM98341.1"/>
    </source>
</evidence>
<dbReference type="EC" id="1.4.3.5" evidence="9"/>
<comment type="similarity">
    <text evidence="1">Belongs to the pyridoxamine 5'-phosphate oxidase family.</text>
</comment>
<comment type="cofactor">
    <cofactor evidence="6">
        <name>FMN</name>
        <dbReference type="ChEBI" id="CHEBI:58210"/>
    </cofactor>
    <text evidence="6">Binds 1 FMN per subunit.</text>
</comment>
<dbReference type="GO" id="GO:0008615">
    <property type="term" value="P:pyridoxine biosynthetic process"/>
    <property type="evidence" value="ECO:0007669"/>
    <property type="project" value="UniProtKB-KW"/>
</dbReference>
<dbReference type="InterPro" id="IPR019576">
    <property type="entry name" value="Pyridoxamine_oxidase_dimer_C"/>
</dbReference>
<dbReference type="SUPFAM" id="SSF50475">
    <property type="entry name" value="FMN-binding split barrel"/>
    <property type="match status" value="1"/>
</dbReference>
<dbReference type="AlphaFoldDB" id="A0A6B8M627"/>
<keyword evidence="2" id="KW-0285">Flavoprotein</keyword>
<evidence type="ECO:0000256" key="3">
    <source>
        <dbReference type="ARBA" id="ARBA00022643"/>
    </source>
</evidence>
<gene>
    <name evidence="9" type="primary">pdxH</name>
    <name evidence="9" type="ORF">F7D14_13205</name>
</gene>
<dbReference type="Proteomes" id="UP000422569">
    <property type="component" value="Chromosome"/>
</dbReference>
<feature type="binding site" evidence="6">
    <location>
        <begin position="66"/>
        <end position="71"/>
    </location>
    <ligand>
        <name>FMN</name>
        <dbReference type="ChEBI" id="CHEBI:58210"/>
    </ligand>
</feature>
<dbReference type="PANTHER" id="PTHR10851:SF0">
    <property type="entry name" value="PYRIDOXINE-5'-PHOSPHATE OXIDASE"/>
    <property type="match status" value="1"/>
</dbReference>
<dbReference type="Pfam" id="PF10590">
    <property type="entry name" value="PNP_phzG_C"/>
    <property type="match status" value="1"/>
</dbReference>
<dbReference type="KEGG" id="mpar:F7D14_13205"/>
<feature type="binding site" evidence="6">
    <location>
        <begin position="145"/>
        <end position="146"/>
    </location>
    <ligand>
        <name>FMN</name>
        <dbReference type="ChEBI" id="CHEBI:58210"/>
    </ligand>
</feature>
<dbReference type="PANTHER" id="PTHR10851">
    <property type="entry name" value="PYRIDOXINE-5-PHOSPHATE OXIDASE"/>
    <property type="match status" value="1"/>
</dbReference>
<accession>A0A6B8M627</accession>